<organism evidence="2 3">
    <name type="scientific">Nonomuraea jabiensis</name>
    <dbReference type="NCBI Taxonomy" id="882448"/>
    <lineage>
        <taxon>Bacteria</taxon>
        <taxon>Bacillati</taxon>
        <taxon>Actinomycetota</taxon>
        <taxon>Actinomycetes</taxon>
        <taxon>Streptosporangiales</taxon>
        <taxon>Streptosporangiaceae</taxon>
        <taxon>Nonomuraea</taxon>
    </lineage>
</organism>
<dbReference type="RefSeq" id="WP_185069874.1">
    <property type="nucleotide sequence ID" value="NZ_JACHMB010000001.1"/>
</dbReference>
<evidence type="ECO:0000313" key="3">
    <source>
        <dbReference type="Proteomes" id="UP000579153"/>
    </source>
</evidence>
<reference evidence="2 3" key="1">
    <citation type="submission" date="2020-08" db="EMBL/GenBank/DDBJ databases">
        <title>Sequencing the genomes of 1000 actinobacteria strains.</title>
        <authorList>
            <person name="Klenk H.-P."/>
        </authorList>
    </citation>
    <scope>NUCLEOTIDE SEQUENCE [LARGE SCALE GENOMIC DNA]</scope>
    <source>
        <strain evidence="2 3">DSM 45507</strain>
    </source>
</reference>
<keyword evidence="3" id="KW-1185">Reference proteome</keyword>
<comment type="caution">
    <text evidence="2">The sequence shown here is derived from an EMBL/GenBank/DDBJ whole genome shotgun (WGS) entry which is preliminary data.</text>
</comment>
<protein>
    <recommendedName>
        <fullName evidence="4">DUF4118 domain-containing protein</fullName>
    </recommendedName>
</protein>
<feature type="transmembrane region" description="Helical" evidence="1">
    <location>
        <begin position="54"/>
        <end position="72"/>
    </location>
</feature>
<name>A0A7W9G384_9ACTN</name>
<sequence length="139" mass="15054">MRGRPVEMLLPAGFVWAVGACVVAGLAFSETTARTIIMAVAVGVFGAWVRRYFAALATGVMSWCFATGFLAHPEGQLAFGTDDLLRLAAFTAVALVGCAWGYVCGARRRHRLMRADLRRAPVLLGRLHGRPEELPHEAQ</sequence>
<dbReference type="PROSITE" id="PS51257">
    <property type="entry name" value="PROKAR_LIPOPROTEIN"/>
    <property type="match status" value="1"/>
</dbReference>
<proteinExistence type="predicted"/>
<feature type="transmembrane region" description="Helical" evidence="1">
    <location>
        <begin position="9"/>
        <end position="27"/>
    </location>
</feature>
<dbReference type="AlphaFoldDB" id="A0A7W9G384"/>
<dbReference type="EMBL" id="JACHMB010000001">
    <property type="protein sequence ID" value="MBB5776332.1"/>
    <property type="molecule type" value="Genomic_DNA"/>
</dbReference>
<feature type="transmembrane region" description="Helical" evidence="1">
    <location>
        <begin position="84"/>
        <end position="104"/>
    </location>
</feature>
<evidence type="ECO:0000256" key="1">
    <source>
        <dbReference type="SAM" id="Phobius"/>
    </source>
</evidence>
<keyword evidence="1" id="KW-0812">Transmembrane</keyword>
<dbReference type="Proteomes" id="UP000579153">
    <property type="component" value="Unassembled WGS sequence"/>
</dbReference>
<accession>A0A7W9G384</accession>
<evidence type="ECO:0000313" key="2">
    <source>
        <dbReference type="EMBL" id="MBB5776332.1"/>
    </source>
</evidence>
<gene>
    <name evidence="2" type="ORF">HD596_003088</name>
</gene>
<keyword evidence="1" id="KW-0472">Membrane</keyword>
<evidence type="ECO:0008006" key="4">
    <source>
        <dbReference type="Google" id="ProtNLM"/>
    </source>
</evidence>
<keyword evidence="1" id="KW-1133">Transmembrane helix</keyword>